<dbReference type="Proteomes" id="UP000003571">
    <property type="component" value="Unassembled WGS sequence"/>
</dbReference>
<comment type="caution">
    <text evidence="4">The sequence shown here is derived from an EMBL/GenBank/DDBJ whole genome shotgun (WGS) entry which is preliminary data.</text>
</comment>
<accession>H7EH98</accession>
<keyword evidence="5" id="KW-1185">Reference proteome</keyword>
<proteinExistence type="inferred from homology"/>
<feature type="chain" id="PRO_5003609674" evidence="2">
    <location>
        <begin position="23"/>
        <end position="427"/>
    </location>
</feature>
<dbReference type="InterPro" id="IPR018392">
    <property type="entry name" value="LysM"/>
</dbReference>
<comment type="similarity">
    <text evidence="1">Belongs to the transglycosylase Slt family.</text>
</comment>
<dbReference type="InterPro" id="IPR023346">
    <property type="entry name" value="Lysozyme-like_dom_sf"/>
</dbReference>
<dbReference type="eggNOG" id="COG1388">
    <property type="taxonomic scope" value="Bacteria"/>
</dbReference>
<dbReference type="PATRIC" id="fig|907348.3.peg.157"/>
<sequence length="427" mass="46953">MNATMKIAAVLAVAISAFPAAAKNADSAAADAGTTQEIDAGANLEKLEAQIESEIIEAEKNTEPGEKTAAEEPIQAEAVADGTIDVQIEVVAEEIPAKKDDITHVAGLDVEQTDYAQSMVRKYMAIYTSEKGSRTLRAILRNGEEYRIFVRKKLAEAGLPRALEYLPVVESEYTIAATSKSGAKGMWQFMENSIKPYLKKNDWIDERLDPWKSTDAAIRKLKENYDVFGDWALALAAYNCGAGAMLKTTRENPDKSFWILAEQGYLKKQTVHYVPKLIAIAELSENPEKYGLDLPVLEDDAEIAQYDFVKTGRPVSLMKIASEMNIGVKTLKRLNPSLVRNVTPPMQGFPLRVPLGTAEIAKKAVEKLQKESGGASSFYVEHKIISGDTLWGLSRTYGCKVDDICDLNGISQKTILKLGKVLYIPLK</sequence>
<dbReference type="STRING" id="907348.TresaDRAFT_2472"/>
<gene>
    <name evidence="4" type="ORF">TresaDRAFT_2472</name>
</gene>
<dbReference type="PANTHER" id="PTHR37423">
    <property type="entry name" value="SOLUBLE LYTIC MUREIN TRANSGLYCOSYLASE-RELATED"/>
    <property type="match status" value="1"/>
</dbReference>
<dbReference type="EMBL" id="AGRW01000025">
    <property type="protein sequence ID" value="EIC03018.1"/>
    <property type="molecule type" value="Genomic_DNA"/>
</dbReference>
<dbReference type="InterPro" id="IPR036779">
    <property type="entry name" value="LysM_dom_sf"/>
</dbReference>
<dbReference type="eggNOG" id="COG0741">
    <property type="taxonomic scope" value="Bacteria"/>
</dbReference>
<name>H7EH98_9SPIR</name>
<evidence type="ECO:0000313" key="5">
    <source>
        <dbReference type="Proteomes" id="UP000003571"/>
    </source>
</evidence>
<dbReference type="Gene3D" id="1.10.530.10">
    <property type="match status" value="1"/>
</dbReference>
<dbReference type="AlphaFoldDB" id="H7EH98"/>
<evidence type="ECO:0000313" key="4">
    <source>
        <dbReference type="EMBL" id="EIC03018.1"/>
    </source>
</evidence>
<organism evidence="4 5">
    <name type="scientific">Treponema saccharophilum DSM 2985</name>
    <dbReference type="NCBI Taxonomy" id="907348"/>
    <lineage>
        <taxon>Bacteria</taxon>
        <taxon>Pseudomonadati</taxon>
        <taxon>Spirochaetota</taxon>
        <taxon>Spirochaetia</taxon>
        <taxon>Spirochaetales</taxon>
        <taxon>Treponemataceae</taxon>
        <taxon>Treponema</taxon>
    </lineage>
</organism>
<dbReference type="InterPro" id="IPR008258">
    <property type="entry name" value="Transglycosylase_SLT_dom_1"/>
</dbReference>
<feature type="domain" description="LysM" evidence="3">
    <location>
        <begin position="380"/>
        <end position="424"/>
    </location>
</feature>
<keyword evidence="2" id="KW-0732">Signal</keyword>
<dbReference type="OrthoDB" id="9815002at2"/>
<dbReference type="CDD" id="cd16894">
    <property type="entry name" value="MltD-like"/>
    <property type="match status" value="1"/>
</dbReference>
<dbReference type="CDD" id="cd00118">
    <property type="entry name" value="LysM"/>
    <property type="match status" value="1"/>
</dbReference>
<evidence type="ECO:0000256" key="1">
    <source>
        <dbReference type="ARBA" id="ARBA00007734"/>
    </source>
</evidence>
<dbReference type="Gene3D" id="3.10.350.10">
    <property type="entry name" value="LysM domain"/>
    <property type="match status" value="1"/>
</dbReference>
<dbReference type="Pfam" id="PF01476">
    <property type="entry name" value="LysM"/>
    <property type="match status" value="1"/>
</dbReference>
<dbReference type="RefSeq" id="WP_002701919.1">
    <property type="nucleotide sequence ID" value="NZ_AGRW01000025.1"/>
</dbReference>
<dbReference type="SUPFAM" id="SSF53955">
    <property type="entry name" value="Lysozyme-like"/>
    <property type="match status" value="1"/>
</dbReference>
<dbReference type="SMART" id="SM00257">
    <property type="entry name" value="LysM"/>
    <property type="match status" value="1"/>
</dbReference>
<evidence type="ECO:0000256" key="2">
    <source>
        <dbReference type="SAM" id="SignalP"/>
    </source>
</evidence>
<feature type="signal peptide" evidence="2">
    <location>
        <begin position="1"/>
        <end position="22"/>
    </location>
</feature>
<dbReference type="Pfam" id="PF01464">
    <property type="entry name" value="SLT"/>
    <property type="match status" value="1"/>
</dbReference>
<dbReference type="SUPFAM" id="SSF54106">
    <property type="entry name" value="LysM domain"/>
    <property type="match status" value="1"/>
</dbReference>
<dbReference type="PROSITE" id="PS51782">
    <property type="entry name" value="LYSM"/>
    <property type="match status" value="1"/>
</dbReference>
<evidence type="ECO:0000259" key="3">
    <source>
        <dbReference type="PROSITE" id="PS51782"/>
    </source>
</evidence>
<dbReference type="PANTHER" id="PTHR37423:SF2">
    <property type="entry name" value="MEMBRANE-BOUND LYTIC MUREIN TRANSGLYCOSYLASE C"/>
    <property type="match status" value="1"/>
</dbReference>
<protein>
    <submittedName>
        <fullName evidence="4">Lytic transglycosylase catalytic</fullName>
    </submittedName>
</protein>
<reference evidence="4 5" key="1">
    <citation type="submission" date="2011-09" db="EMBL/GenBank/DDBJ databases">
        <title>The draft genome of Treponema saccharophilum DSM 2985.</title>
        <authorList>
            <consortium name="US DOE Joint Genome Institute (JGI-PGF)"/>
            <person name="Lucas S."/>
            <person name="Copeland A."/>
            <person name="Lapidus A."/>
            <person name="Glavina del Rio T."/>
            <person name="Dalin E."/>
            <person name="Tice H."/>
            <person name="Bruce D."/>
            <person name="Goodwin L."/>
            <person name="Pitluck S."/>
            <person name="Peters L."/>
            <person name="Kyrpides N."/>
            <person name="Mavromatis K."/>
            <person name="Ivanova N."/>
            <person name="Markowitz V."/>
            <person name="Cheng J.-F."/>
            <person name="Hugenholtz P."/>
            <person name="Woyke T."/>
            <person name="Wu D."/>
            <person name="Gronow S."/>
            <person name="Wellnitz S."/>
            <person name="Brambilla E."/>
            <person name="Klenk H.-P."/>
            <person name="Eisen J.A."/>
        </authorList>
    </citation>
    <scope>NUCLEOTIDE SEQUENCE [LARGE SCALE GENOMIC DNA]</scope>
    <source>
        <strain evidence="4 5">DSM 2985</strain>
    </source>
</reference>